<evidence type="ECO:0000256" key="6">
    <source>
        <dbReference type="ARBA" id="ARBA00022667"/>
    </source>
</evidence>
<dbReference type="Gene3D" id="1.10.10.10">
    <property type="entry name" value="Winged helix-like DNA-binding domain superfamily/Winged helix DNA-binding domain"/>
    <property type="match status" value="1"/>
</dbReference>
<evidence type="ECO:0000256" key="5">
    <source>
        <dbReference type="ARBA" id="ARBA00022614"/>
    </source>
</evidence>
<dbReference type="SUPFAM" id="SSF52058">
    <property type="entry name" value="L domain-like"/>
    <property type="match status" value="1"/>
</dbReference>
<comment type="function">
    <text evidence="1">Confers resistance to late blight (Phytophthora infestans) races carrying the avirulence gene Avr1. Resistance proteins guard the plant against pathogens that contain an appropriate avirulence protein via an indirect interaction with this avirulence protein. That triggers a defense system including the hypersensitive response, which restricts the pathogen growth.</text>
</comment>
<evidence type="ECO:0000313" key="15">
    <source>
        <dbReference type="Proteomes" id="UP001161247"/>
    </source>
</evidence>
<dbReference type="GO" id="GO:0043531">
    <property type="term" value="F:ADP binding"/>
    <property type="evidence" value="ECO:0007669"/>
    <property type="project" value="InterPro"/>
</dbReference>
<dbReference type="GO" id="GO:0005737">
    <property type="term" value="C:cytoplasm"/>
    <property type="evidence" value="ECO:0007669"/>
    <property type="project" value="UniProtKB-SubCell"/>
</dbReference>
<dbReference type="InterPro" id="IPR044974">
    <property type="entry name" value="Disease_R_plants"/>
</dbReference>
<dbReference type="FunFam" id="1.10.10.10:FF:000322">
    <property type="entry name" value="Probable disease resistance protein At1g63360"/>
    <property type="match status" value="1"/>
</dbReference>
<dbReference type="Pfam" id="PF23559">
    <property type="entry name" value="WHD_DRP"/>
    <property type="match status" value="1"/>
</dbReference>
<sequence length="471" mass="54239">MVHPADAHALQQAIWRSLKGKRYLIFLDDMWDFDALGGSFPDDHMGSRIILTSRQSDVAPPALLDQEPYDLCPLNQVLSLELIEKRLSPRNGWTPELRGLGMQIAKKCHGLPLTICITTGLLANIEPSCWREVPDGLKSGDTSIATQCWSTLEVSCKHLPDNLKACFLYFVVFSEDQEVSVRRLLRLWMAEGFVRKNTSMRLEDVAEGYLNDLVRRSLIMVAKRRSDGGIKTCRIHDLLYEFCLKKAKSKKFFHLLKRCGELSVPHEPRNFRRLCITFKVEDFEDSKFFCPRARTLLFNVPEERKWMRKAHFLNLSSIIHSFKNLRVLDSEEVRLHNGFPHGIELLVQLAFLAIRGGIEVIPSSIAKLSILETLILFVDAADCTLSLPDSMWNLQRLKYIYVRNESSSDGVRLPTKKLDTSSILYKLDRLSGVMILHWDGMEQTMRKFPNIRRLKCRFSTMKVVQKNLTRL</sequence>
<name>A0AAV1EFU7_OLDCO</name>
<dbReference type="InterPro" id="IPR042197">
    <property type="entry name" value="Apaf_helical"/>
</dbReference>
<comment type="subcellular location">
    <subcellularLocation>
        <location evidence="2">Cytoplasm</location>
    </subcellularLocation>
</comment>
<evidence type="ECO:0000256" key="3">
    <source>
        <dbReference type="ARBA" id="ARBA00008894"/>
    </source>
</evidence>
<dbReference type="Gene3D" id="3.80.10.10">
    <property type="entry name" value="Ribonuclease Inhibitor"/>
    <property type="match status" value="1"/>
</dbReference>
<keyword evidence="9" id="KW-0611">Plant defense</keyword>
<dbReference type="InterPro" id="IPR002182">
    <property type="entry name" value="NB-ARC"/>
</dbReference>
<evidence type="ECO:0000256" key="2">
    <source>
        <dbReference type="ARBA" id="ARBA00004496"/>
    </source>
</evidence>
<dbReference type="AlphaFoldDB" id="A0AAV1EFU7"/>
<keyword evidence="15" id="KW-1185">Reference proteome</keyword>
<comment type="similarity">
    <text evidence="3">Belongs to the disease resistance NB-LRR family.</text>
</comment>
<dbReference type="Pfam" id="PF23598">
    <property type="entry name" value="LRR_14"/>
    <property type="match status" value="1"/>
</dbReference>
<proteinExistence type="inferred from homology"/>
<evidence type="ECO:0000256" key="8">
    <source>
        <dbReference type="ARBA" id="ARBA00022741"/>
    </source>
</evidence>
<dbReference type="GO" id="GO:0009626">
    <property type="term" value="P:plant-type hypersensitive response"/>
    <property type="evidence" value="ECO:0007669"/>
    <property type="project" value="UniProtKB-KW"/>
</dbReference>
<dbReference type="Pfam" id="PF00931">
    <property type="entry name" value="NB-ARC"/>
    <property type="match status" value="1"/>
</dbReference>
<dbReference type="EMBL" id="OX459126">
    <property type="protein sequence ID" value="CAI9118626.1"/>
    <property type="molecule type" value="Genomic_DNA"/>
</dbReference>
<protein>
    <submittedName>
        <fullName evidence="14">OLC1v1020219C1</fullName>
    </submittedName>
</protein>
<evidence type="ECO:0000256" key="7">
    <source>
        <dbReference type="ARBA" id="ARBA00022737"/>
    </source>
</evidence>
<reference evidence="14" key="1">
    <citation type="submission" date="2023-03" db="EMBL/GenBank/DDBJ databases">
        <authorList>
            <person name="Julca I."/>
        </authorList>
    </citation>
    <scope>NUCLEOTIDE SEQUENCE</scope>
</reference>
<keyword evidence="7" id="KW-0677">Repeat</keyword>
<feature type="domain" description="Disease resistance protein winged helix" evidence="12">
    <location>
        <begin position="172"/>
        <end position="242"/>
    </location>
</feature>
<dbReference type="InterPro" id="IPR055414">
    <property type="entry name" value="LRR_R13L4/SHOC2-like"/>
</dbReference>
<dbReference type="Proteomes" id="UP001161247">
    <property type="component" value="Chromosome 9"/>
</dbReference>
<dbReference type="PANTHER" id="PTHR23155">
    <property type="entry name" value="DISEASE RESISTANCE PROTEIN RP"/>
    <property type="match status" value="1"/>
</dbReference>
<evidence type="ECO:0000256" key="9">
    <source>
        <dbReference type="ARBA" id="ARBA00022821"/>
    </source>
</evidence>
<organism evidence="14 15">
    <name type="scientific">Oldenlandia corymbosa var. corymbosa</name>
    <dbReference type="NCBI Taxonomy" id="529605"/>
    <lineage>
        <taxon>Eukaryota</taxon>
        <taxon>Viridiplantae</taxon>
        <taxon>Streptophyta</taxon>
        <taxon>Embryophyta</taxon>
        <taxon>Tracheophyta</taxon>
        <taxon>Spermatophyta</taxon>
        <taxon>Magnoliopsida</taxon>
        <taxon>eudicotyledons</taxon>
        <taxon>Gunneridae</taxon>
        <taxon>Pentapetalae</taxon>
        <taxon>asterids</taxon>
        <taxon>lamiids</taxon>
        <taxon>Gentianales</taxon>
        <taxon>Rubiaceae</taxon>
        <taxon>Rubioideae</taxon>
        <taxon>Spermacoceae</taxon>
        <taxon>Hedyotis-Oldenlandia complex</taxon>
        <taxon>Oldenlandia</taxon>
    </lineage>
</organism>
<dbReference type="InterPro" id="IPR036388">
    <property type="entry name" value="WH-like_DNA-bd_sf"/>
</dbReference>
<dbReference type="InterPro" id="IPR058922">
    <property type="entry name" value="WHD_DRP"/>
</dbReference>
<dbReference type="InterPro" id="IPR032675">
    <property type="entry name" value="LRR_dom_sf"/>
</dbReference>
<dbReference type="InterPro" id="IPR027417">
    <property type="entry name" value="P-loop_NTPase"/>
</dbReference>
<keyword evidence="6" id="KW-0381">Hypersensitive response</keyword>
<evidence type="ECO:0000259" key="13">
    <source>
        <dbReference type="Pfam" id="PF23598"/>
    </source>
</evidence>
<evidence type="ECO:0000259" key="12">
    <source>
        <dbReference type="Pfam" id="PF23559"/>
    </source>
</evidence>
<keyword evidence="4" id="KW-0963">Cytoplasm</keyword>
<keyword evidence="10" id="KW-0067">ATP-binding</keyword>
<evidence type="ECO:0000256" key="4">
    <source>
        <dbReference type="ARBA" id="ARBA00022490"/>
    </source>
</evidence>
<evidence type="ECO:0000256" key="10">
    <source>
        <dbReference type="ARBA" id="ARBA00022840"/>
    </source>
</evidence>
<accession>A0AAV1EFU7</accession>
<dbReference type="Gene3D" id="1.10.8.430">
    <property type="entry name" value="Helical domain of apoptotic protease-activating factors"/>
    <property type="match status" value="1"/>
</dbReference>
<keyword evidence="5" id="KW-0433">Leucine-rich repeat</keyword>
<evidence type="ECO:0000259" key="11">
    <source>
        <dbReference type="Pfam" id="PF00931"/>
    </source>
</evidence>
<feature type="domain" description="NB-ARC" evidence="11">
    <location>
        <begin position="7"/>
        <end position="85"/>
    </location>
</feature>
<feature type="domain" description="Disease resistance R13L4/SHOC-2-like LRR" evidence="13">
    <location>
        <begin position="318"/>
        <end position="467"/>
    </location>
</feature>
<evidence type="ECO:0000313" key="14">
    <source>
        <dbReference type="EMBL" id="CAI9118626.1"/>
    </source>
</evidence>
<dbReference type="SUPFAM" id="SSF52540">
    <property type="entry name" value="P-loop containing nucleoside triphosphate hydrolases"/>
    <property type="match status" value="1"/>
</dbReference>
<evidence type="ECO:0000256" key="1">
    <source>
        <dbReference type="ARBA" id="ARBA00002074"/>
    </source>
</evidence>
<keyword evidence="8" id="KW-0547">Nucleotide-binding</keyword>
<dbReference type="PANTHER" id="PTHR23155:SF1152">
    <property type="entry name" value="AAA+ ATPASE DOMAIN-CONTAINING PROTEIN"/>
    <property type="match status" value="1"/>
</dbReference>
<dbReference type="GO" id="GO:0005524">
    <property type="term" value="F:ATP binding"/>
    <property type="evidence" value="ECO:0007669"/>
    <property type="project" value="UniProtKB-KW"/>
</dbReference>
<gene>
    <name evidence="14" type="ORF">OLC1_LOCUS24449</name>
</gene>
<dbReference type="Gene3D" id="3.40.50.300">
    <property type="entry name" value="P-loop containing nucleotide triphosphate hydrolases"/>
    <property type="match status" value="1"/>
</dbReference>